<feature type="binding site" evidence="9">
    <location>
        <position position="130"/>
    </location>
    <ligand>
        <name>(6S)-5,6,7,8-tetrahydrofolate</name>
        <dbReference type="ChEBI" id="CHEBI:57453"/>
    </ligand>
</feature>
<evidence type="ECO:0000256" key="7">
    <source>
        <dbReference type="ARBA" id="ARBA00022679"/>
    </source>
</evidence>
<feature type="modified residue" description="N6-(pyridoxal phosphate)lysine" evidence="9 10">
    <location>
        <position position="239"/>
    </location>
</feature>
<evidence type="ECO:0000256" key="2">
    <source>
        <dbReference type="ARBA" id="ARBA00004496"/>
    </source>
</evidence>
<dbReference type="SUPFAM" id="SSF53383">
    <property type="entry name" value="PLP-dependent transferases"/>
    <property type="match status" value="1"/>
</dbReference>
<evidence type="ECO:0000256" key="5">
    <source>
        <dbReference type="ARBA" id="ARBA00022490"/>
    </source>
</evidence>
<dbReference type="FunFam" id="3.40.640.10:FF:000001">
    <property type="entry name" value="Serine hydroxymethyltransferase"/>
    <property type="match status" value="1"/>
</dbReference>
<dbReference type="AlphaFoldDB" id="A0A7C9MPT6"/>
<dbReference type="InterPro" id="IPR039429">
    <property type="entry name" value="SHMT-like_dom"/>
</dbReference>
<dbReference type="InterPro" id="IPR015421">
    <property type="entry name" value="PyrdxlP-dep_Trfase_major"/>
</dbReference>
<evidence type="ECO:0000259" key="11">
    <source>
        <dbReference type="Pfam" id="PF00464"/>
    </source>
</evidence>
<dbReference type="UniPathway" id="UPA00288">
    <property type="reaction ID" value="UER01023"/>
</dbReference>
<organism evidence="12 13">
    <name type="scientific">Deinococcus arboris</name>
    <dbReference type="NCBI Taxonomy" id="2682977"/>
    <lineage>
        <taxon>Bacteria</taxon>
        <taxon>Thermotogati</taxon>
        <taxon>Deinococcota</taxon>
        <taxon>Deinococci</taxon>
        <taxon>Deinococcales</taxon>
        <taxon>Deinococcaceae</taxon>
        <taxon>Deinococcus</taxon>
    </lineage>
</organism>
<dbReference type="PANTHER" id="PTHR11680">
    <property type="entry name" value="SERINE HYDROXYMETHYLTRANSFERASE"/>
    <property type="match status" value="1"/>
</dbReference>
<comment type="subcellular location">
    <subcellularLocation>
        <location evidence="2 9">Cytoplasm</location>
    </subcellularLocation>
</comment>
<feature type="binding site" evidence="9">
    <location>
        <begin position="134"/>
        <end position="136"/>
    </location>
    <ligand>
        <name>(6S)-5,6,7,8-tetrahydrofolate</name>
        <dbReference type="ChEBI" id="CHEBI:57453"/>
    </ligand>
</feature>
<comment type="caution">
    <text evidence="9">Lacks conserved residue(s) required for the propagation of feature annotation.</text>
</comment>
<keyword evidence="7 9" id="KW-0808">Transferase</keyword>
<dbReference type="Gene3D" id="3.40.640.10">
    <property type="entry name" value="Type I PLP-dependent aspartate aminotransferase-like (Major domain)"/>
    <property type="match status" value="1"/>
</dbReference>
<sequence length="417" mass="44681">MRRCYRDPMTSTAQPPAQPRDTAVFDLIAQEAERQRLGLELIASENFTSAAVREAQGSIVTNKYAEGYPGKRWYGGCEVVDRIEQLAIDRVKELFGAAWANVQPHSGSSANLAVYNALIEPGSTVLGMDLSHGGHLTHGNPVNFSGLRYKIVGYKVNPETELIDLEEVRRLAHEHQPKMIIAGASAYSRTIDFAAFRDIADEVGAILFADVAHIAGLIAAGLHPNALPHAHVVASTTHKTLRGPRGGIILSNDPELGAKIDRAVFPGYQGGPLEHVIAAKAVAFGEALTLEFKTYAAQIIKNAQALAAAFQDLGYRVVSGGTDNHLLVLDLRPQGLNGTKATKRLDANHITISKSTLPYDTEKILHGGGIRIGTPAVTTRGMTEGHMPVVADLIHRALAGEDVQAEVHAFAGGFPLP</sequence>
<dbReference type="PANTHER" id="PTHR11680:SF35">
    <property type="entry name" value="SERINE HYDROXYMETHYLTRANSFERASE 1"/>
    <property type="match status" value="1"/>
</dbReference>
<dbReference type="PROSITE" id="PS00096">
    <property type="entry name" value="SHMT"/>
    <property type="match status" value="1"/>
</dbReference>
<dbReference type="NCBIfam" id="NF000586">
    <property type="entry name" value="PRK00011.1"/>
    <property type="match status" value="1"/>
</dbReference>
<dbReference type="GO" id="GO:0005829">
    <property type="term" value="C:cytosol"/>
    <property type="evidence" value="ECO:0007669"/>
    <property type="project" value="TreeGrafter"/>
</dbReference>
<dbReference type="InterPro" id="IPR049943">
    <property type="entry name" value="Ser_HO-MeTrfase-like"/>
</dbReference>
<dbReference type="InterPro" id="IPR019798">
    <property type="entry name" value="Ser_HO-MeTrfase_PLP_BS"/>
</dbReference>
<comment type="subunit">
    <text evidence="4 9">Homodimer.</text>
</comment>
<dbReference type="HAMAP" id="MF_00051">
    <property type="entry name" value="SHMT"/>
    <property type="match status" value="1"/>
</dbReference>
<keyword evidence="13" id="KW-1185">Reference proteome</keyword>
<comment type="caution">
    <text evidence="12">The sequence shown here is derived from an EMBL/GenBank/DDBJ whole genome shotgun (WGS) entry which is preliminary data.</text>
</comment>
<dbReference type="Gene3D" id="3.90.1150.10">
    <property type="entry name" value="Aspartate Aminotransferase, domain 1"/>
    <property type="match status" value="1"/>
</dbReference>
<keyword evidence="8 9" id="KW-0663">Pyridoxal phosphate</keyword>
<dbReference type="CDD" id="cd00378">
    <property type="entry name" value="SHMT"/>
    <property type="match status" value="1"/>
</dbReference>
<comment type="function">
    <text evidence="9">Catalyzes the reversible interconversion of serine and glycine with tetrahydrofolate (THF) serving as the one-carbon carrier. This reaction serves as the major source of one-carbon groups required for the biosynthesis of purines, thymidylate, methionine, and other important biomolecules. Also exhibits THF-independent aldolase activity toward beta-hydroxyamino acids, producing glycine and aldehydes, via a retro-aldol mechanism.</text>
</comment>
<dbReference type="EC" id="2.1.2.1" evidence="9"/>
<dbReference type="Pfam" id="PF00464">
    <property type="entry name" value="SHMT"/>
    <property type="match status" value="1"/>
</dbReference>
<keyword evidence="12" id="KW-0032">Aminotransferase</keyword>
<evidence type="ECO:0000256" key="1">
    <source>
        <dbReference type="ARBA" id="ARBA00001933"/>
    </source>
</evidence>
<name>A0A7C9MPT6_9DEIO</name>
<comment type="pathway">
    <text evidence="9">One-carbon metabolism; tetrahydrofolate interconversion.</text>
</comment>
<keyword evidence="5 9" id="KW-0963">Cytoplasm</keyword>
<dbReference type="InterPro" id="IPR015424">
    <property type="entry name" value="PyrdxlP-dep_Trfase"/>
</dbReference>
<evidence type="ECO:0000256" key="6">
    <source>
        <dbReference type="ARBA" id="ARBA00022563"/>
    </source>
</evidence>
<reference evidence="12 13" key="1">
    <citation type="submission" date="2019-12" db="EMBL/GenBank/DDBJ databases">
        <title>Deinococcus sp. HMF7620 Genome sequencing and assembly.</title>
        <authorList>
            <person name="Kang H."/>
            <person name="Kim H."/>
            <person name="Joh K."/>
        </authorList>
    </citation>
    <scope>NUCLEOTIDE SEQUENCE [LARGE SCALE GENOMIC DNA]</scope>
    <source>
        <strain evidence="12 13">HMF7620</strain>
    </source>
</reference>
<protein>
    <recommendedName>
        <fullName evidence="9">Serine hydroxymethyltransferase</fullName>
        <shortName evidence="9">SHMT</shortName>
        <shortName evidence="9">Serine methylase</shortName>
        <ecNumber evidence="9">2.1.2.1</ecNumber>
    </recommendedName>
</protein>
<evidence type="ECO:0000256" key="10">
    <source>
        <dbReference type="PIRSR" id="PIRSR000412-50"/>
    </source>
</evidence>
<dbReference type="UniPathway" id="UPA00193"/>
<dbReference type="PIRSF" id="PIRSF000412">
    <property type="entry name" value="SHMT"/>
    <property type="match status" value="1"/>
</dbReference>
<evidence type="ECO:0000256" key="4">
    <source>
        <dbReference type="ARBA" id="ARBA00011738"/>
    </source>
</evidence>
<dbReference type="EMBL" id="WQLB01000003">
    <property type="protein sequence ID" value="MVN85904.1"/>
    <property type="molecule type" value="Genomic_DNA"/>
</dbReference>
<comment type="catalytic activity">
    <reaction evidence="9">
        <text>(6R)-5,10-methylene-5,6,7,8-tetrahydrofolate + glycine + H2O = (6S)-5,6,7,8-tetrahydrofolate + L-serine</text>
        <dbReference type="Rhea" id="RHEA:15481"/>
        <dbReference type="ChEBI" id="CHEBI:15377"/>
        <dbReference type="ChEBI" id="CHEBI:15636"/>
        <dbReference type="ChEBI" id="CHEBI:33384"/>
        <dbReference type="ChEBI" id="CHEBI:57305"/>
        <dbReference type="ChEBI" id="CHEBI:57453"/>
        <dbReference type="EC" id="2.1.2.1"/>
    </reaction>
</comment>
<dbReference type="GO" id="GO:0030170">
    <property type="term" value="F:pyridoxal phosphate binding"/>
    <property type="evidence" value="ECO:0007669"/>
    <property type="project" value="UniProtKB-UniRule"/>
</dbReference>
<dbReference type="GO" id="GO:0019264">
    <property type="term" value="P:glycine biosynthetic process from serine"/>
    <property type="evidence" value="ECO:0007669"/>
    <property type="project" value="UniProtKB-UniRule"/>
</dbReference>
<dbReference type="GO" id="GO:0008483">
    <property type="term" value="F:transaminase activity"/>
    <property type="evidence" value="ECO:0007669"/>
    <property type="project" value="UniProtKB-KW"/>
</dbReference>
<evidence type="ECO:0000256" key="9">
    <source>
        <dbReference type="HAMAP-Rule" id="MF_00051"/>
    </source>
</evidence>
<evidence type="ECO:0000313" key="13">
    <source>
        <dbReference type="Proteomes" id="UP000483286"/>
    </source>
</evidence>
<gene>
    <name evidence="9" type="primary">glyA</name>
    <name evidence="12" type="ORF">GO986_03900</name>
</gene>
<comment type="similarity">
    <text evidence="3 9">Belongs to the SHMT family.</text>
</comment>
<evidence type="ECO:0000256" key="3">
    <source>
        <dbReference type="ARBA" id="ARBA00006376"/>
    </source>
</evidence>
<comment type="pathway">
    <text evidence="9">Amino-acid biosynthesis; glycine biosynthesis; glycine from L-serine: step 1/1.</text>
</comment>
<feature type="domain" description="Serine hydroxymethyltransferase-like" evidence="11">
    <location>
        <begin position="20"/>
        <end position="394"/>
    </location>
</feature>
<proteinExistence type="inferred from homology"/>
<accession>A0A7C9MPT6</accession>
<keyword evidence="6 9" id="KW-0554">One-carbon metabolism</keyword>
<dbReference type="GO" id="GO:0035999">
    <property type="term" value="P:tetrahydrofolate interconversion"/>
    <property type="evidence" value="ECO:0007669"/>
    <property type="project" value="UniProtKB-UniRule"/>
</dbReference>
<evidence type="ECO:0000313" key="12">
    <source>
        <dbReference type="EMBL" id="MVN85904.1"/>
    </source>
</evidence>
<evidence type="ECO:0000256" key="8">
    <source>
        <dbReference type="ARBA" id="ARBA00022898"/>
    </source>
</evidence>
<dbReference type="InterPro" id="IPR001085">
    <property type="entry name" value="Ser_HO-MeTrfase"/>
</dbReference>
<dbReference type="Proteomes" id="UP000483286">
    <property type="component" value="Unassembled WGS sequence"/>
</dbReference>
<dbReference type="GO" id="GO:0004372">
    <property type="term" value="F:glycine hydroxymethyltransferase activity"/>
    <property type="evidence" value="ECO:0007669"/>
    <property type="project" value="UniProtKB-UniRule"/>
</dbReference>
<dbReference type="InterPro" id="IPR015422">
    <property type="entry name" value="PyrdxlP-dep_Trfase_small"/>
</dbReference>
<keyword evidence="9" id="KW-0028">Amino-acid biosynthesis</keyword>
<comment type="cofactor">
    <cofactor evidence="1 9 10">
        <name>pyridoxal 5'-phosphate</name>
        <dbReference type="ChEBI" id="CHEBI:597326"/>
    </cofactor>
</comment>
<feature type="site" description="Plays an important role in substrate specificity" evidence="9">
    <location>
        <position position="238"/>
    </location>
</feature>